<evidence type="ECO:0000313" key="2">
    <source>
        <dbReference type="Proteomes" id="UP000814128"/>
    </source>
</evidence>
<reference evidence="1" key="1">
    <citation type="submission" date="2021-02" db="EMBL/GenBank/DDBJ databases">
        <authorList>
            <consortium name="DOE Joint Genome Institute"/>
            <person name="Ahrendt S."/>
            <person name="Looney B.P."/>
            <person name="Miyauchi S."/>
            <person name="Morin E."/>
            <person name="Drula E."/>
            <person name="Courty P.E."/>
            <person name="Chicoki N."/>
            <person name="Fauchery L."/>
            <person name="Kohler A."/>
            <person name="Kuo A."/>
            <person name="Labutti K."/>
            <person name="Pangilinan J."/>
            <person name="Lipzen A."/>
            <person name="Riley R."/>
            <person name="Andreopoulos W."/>
            <person name="He G."/>
            <person name="Johnson J."/>
            <person name="Barry K.W."/>
            <person name="Grigoriev I.V."/>
            <person name="Nagy L."/>
            <person name="Hibbett D."/>
            <person name="Henrissat B."/>
            <person name="Matheny P.B."/>
            <person name="Labbe J."/>
            <person name="Martin F."/>
        </authorList>
    </citation>
    <scope>NUCLEOTIDE SEQUENCE</scope>
    <source>
        <strain evidence="1">EC-137</strain>
    </source>
</reference>
<protein>
    <submittedName>
        <fullName evidence="1">Uncharacterized protein</fullName>
    </submittedName>
</protein>
<sequence>PALALDAHQELAALTSFMAALPQNVLPPSVDPAAPLDPQLVLDFDTRSPAAANELDELVRDVWLRNPVMRSPASRELKSLVDSLQLRPAPTVFDVDQRDDAAALVPLLHRLTGIPELPILLVGGTPLGDLAAVRSLDLKALAERAGAAPASARKKKKKGRR</sequence>
<evidence type="ECO:0000313" key="1">
    <source>
        <dbReference type="EMBL" id="KAI0030955.1"/>
    </source>
</evidence>
<name>A0ACB8QH64_9AGAM</name>
<proteinExistence type="predicted"/>
<feature type="non-terminal residue" evidence="1">
    <location>
        <position position="1"/>
    </location>
</feature>
<keyword evidence="2" id="KW-1185">Reference proteome</keyword>
<comment type="caution">
    <text evidence="1">The sequence shown here is derived from an EMBL/GenBank/DDBJ whole genome shotgun (WGS) entry which is preliminary data.</text>
</comment>
<dbReference type="EMBL" id="MU273599">
    <property type="protein sequence ID" value="KAI0030955.1"/>
    <property type="molecule type" value="Genomic_DNA"/>
</dbReference>
<reference evidence="1" key="2">
    <citation type="journal article" date="2022" name="New Phytol.">
        <title>Evolutionary transition to the ectomycorrhizal habit in the genomes of a hyperdiverse lineage of mushroom-forming fungi.</title>
        <authorList>
            <person name="Looney B."/>
            <person name="Miyauchi S."/>
            <person name="Morin E."/>
            <person name="Drula E."/>
            <person name="Courty P.E."/>
            <person name="Kohler A."/>
            <person name="Kuo A."/>
            <person name="LaButti K."/>
            <person name="Pangilinan J."/>
            <person name="Lipzen A."/>
            <person name="Riley R."/>
            <person name="Andreopoulos W."/>
            <person name="He G."/>
            <person name="Johnson J."/>
            <person name="Nolan M."/>
            <person name="Tritt A."/>
            <person name="Barry K.W."/>
            <person name="Grigoriev I.V."/>
            <person name="Nagy L.G."/>
            <person name="Hibbett D."/>
            <person name="Henrissat B."/>
            <person name="Matheny P.B."/>
            <person name="Labbe J."/>
            <person name="Martin F.M."/>
        </authorList>
    </citation>
    <scope>NUCLEOTIDE SEQUENCE</scope>
    <source>
        <strain evidence="1">EC-137</strain>
    </source>
</reference>
<organism evidence="1 2">
    <name type="scientific">Vararia minispora EC-137</name>
    <dbReference type="NCBI Taxonomy" id="1314806"/>
    <lineage>
        <taxon>Eukaryota</taxon>
        <taxon>Fungi</taxon>
        <taxon>Dikarya</taxon>
        <taxon>Basidiomycota</taxon>
        <taxon>Agaricomycotina</taxon>
        <taxon>Agaricomycetes</taxon>
        <taxon>Russulales</taxon>
        <taxon>Lachnocladiaceae</taxon>
        <taxon>Vararia</taxon>
    </lineage>
</organism>
<dbReference type="Proteomes" id="UP000814128">
    <property type="component" value="Unassembled WGS sequence"/>
</dbReference>
<gene>
    <name evidence="1" type="ORF">K488DRAFT_13116</name>
</gene>
<accession>A0ACB8QH64</accession>
<feature type="non-terminal residue" evidence="1">
    <location>
        <position position="161"/>
    </location>
</feature>